<evidence type="ECO:0000313" key="4">
    <source>
        <dbReference type="Proteomes" id="UP000283568"/>
    </source>
</evidence>
<protein>
    <submittedName>
        <fullName evidence="1">Uncharacterized protein</fullName>
    </submittedName>
</protein>
<reference evidence="2 4" key="2">
    <citation type="submission" date="2018-09" db="EMBL/GenBank/DDBJ databases">
        <title>Genomic Encyclopedia of Archaeal and Bacterial Type Strains, Phase II (KMG-II): from individual species to whole genera.</title>
        <authorList>
            <person name="Goeker M."/>
        </authorList>
    </citation>
    <scope>NUCLEOTIDE SEQUENCE [LARGE SCALE GENOMIC DNA]</scope>
    <source>
        <strain evidence="2 4">DSM 16337</strain>
    </source>
</reference>
<name>A0A2D0IMJ9_9GAMM</name>
<dbReference type="Proteomes" id="UP000225605">
    <property type="component" value="Unassembled WGS sequence"/>
</dbReference>
<comment type="caution">
    <text evidence="1">The sequence shown here is derived from an EMBL/GenBank/DDBJ whole genome shotgun (WGS) entry which is preliminary data.</text>
</comment>
<sequence length="70" mass="7996">MITTHKIDHAKSTIELDVLVEKAAAFCNYKLSTSLSYTEESDFIEQGNTAPESLVRILRAAEFRWFELES</sequence>
<dbReference type="EMBL" id="RAQI01000001">
    <property type="protein sequence ID" value="RKE92676.1"/>
    <property type="molecule type" value="Genomic_DNA"/>
</dbReference>
<reference evidence="1 3" key="1">
    <citation type="journal article" date="2017" name="Nat. Microbiol.">
        <title>Natural product diversity associated with the nematode symbionts Photorhabdus and Xenorhabdus.</title>
        <authorList>
            <person name="Tobias N.J."/>
            <person name="Wolff H."/>
            <person name="Djahanschiri B."/>
            <person name="Grundmann F."/>
            <person name="Kronenwerth M."/>
            <person name="Shi Y.M."/>
            <person name="Simonyi S."/>
            <person name="Grun P."/>
            <person name="Shapiro-Ilan D."/>
            <person name="Pidot S.J."/>
            <person name="Stinear T.P."/>
            <person name="Ebersberger I."/>
            <person name="Bode H.B."/>
        </authorList>
    </citation>
    <scope>NUCLEOTIDE SEQUENCE [LARGE SCALE GENOMIC DNA]</scope>
    <source>
        <strain evidence="1 3">DSM 16337</strain>
    </source>
</reference>
<keyword evidence="4" id="KW-1185">Reference proteome</keyword>
<dbReference type="RefSeq" id="WP_099133245.1">
    <property type="nucleotide sequence ID" value="NZ_CAWNOJ010000029.1"/>
</dbReference>
<dbReference type="EMBL" id="NIBT01000018">
    <property type="protein sequence ID" value="PHM23009.1"/>
    <property type="molecule type" value="Genomic_DNA"/>
</dbReference>
<accession>A0A2D0IMJ9</accession>
<proteinExistence type="predicted"/>
<evidence type="ECO:0000313" key="1">
    <source>
        <dbReference type="EMBL" id="PHM23009.1"/>
    </source>
</evidence>
<evidence type="ECO:0000313" key="3">
    <source>
        <dbReference type="Proteomes" id="UP000225605"/>
    </source>
</evidence>
<organism evidence="1 3">
    <name type="scientific">Xenorhabdus ehlersii</name>
    <dbReference type="NCBI Taxonomy" id="290111"/>
    <lineage>
        <taxon>Bacteria</taxon>
        <taxon>Pseudomonadati</taxon>
        <taxon>Pseudomonadota</taxon>
        <taxon>Gammaproteobacteria</taxon>
        <taxon>Enterobacterales</taxon>
        <taxon>Morganellaceae</taxon>
        <taxon>Xenorhabdus</taxon>
    </lineage>
</organism>
<dbReference type="AlphaFoldDB" id="A0A2D0IMJ9"/>
<evidence type="ECO:0000313" key="2">
    <source>
        <dbReference type="EMBL" id="RKE92676.1"/>
    </source>
</evidence>
<dbReference type="Proteomes" id="UP000283568">
    <property type="component" value="Unassembled WGS sequence"/>
</dbReference>
<gene>
    <name evidence="2" type="ORF">BDE27_0333</name>
    <name evidence="1" type="ORF">Xehl_03243</name>
</gene>